<keyword evidence="2" id="KW-1185">Reference proteome</keyword>
<proteinExistence type="predicted"/>
<name>A0ABQ5KPU5_9EUKA</name>
<evidence type="ECO:0000313" key="1">
    <source>
        <dbReference type="EMBL" id="GKT34502.1"/>
    </source>
</evidence>
<protein>
    <submittedName>
        <fullName evidence="1">Uncharacterized protein</fullName>
    </submittedName>
</protein>
<gene>
    <name evidence="1" type="ORF">ADUPG1_007846</name>
</gene>
<sequence>MIRISGKLVSEKDVSPPIPLLSPRVVQLNYSLSKSTYCGKFNEYQSQFLDGCGICDFKDLEFVFENPADISTVFLCLNSFSCTSLNFFMGFRRSNGLFIAKSFDVSFESCKNSCWFSFDLGILEDIQKVIIKCIPSDHSTPQCVGVRFISLETDFIRSQELSHQSRQSRIIKYSQFSRLIMTASTAFHKRIELHFPRIDSLYARISKRHSYGTFSMNQTRHHMKEFFDGICTLSFSHLHIAFTLPYSIQGVLFFCDGYYWQPKDIDFVFHTRYGESITIEQQMVDINSIKTVEWHQFDVGFDVLKGKEIVSCDIICKGSKNGNPWFQLRSIRFIRDDSEPFSERSYSYDSHSHPDVVTSSSLFSPHLTSSLCDQIFRSGLSPKVFSSFVCKGIASHAPITDCDPRTLRINKPGCFLDCSMDDERMEHGAELSALFDYHSLIRMSMLHVSFSKPYSSVFDVFINAAGSKQGQKDPMQPKDLVFIFNIPSKTRFSKPRNGRGEEEDSSKESSKIIIIPCRVKKMKNYEWHSLRVNVSIAESCDIICVSSWEDTDWCYLNGLLFSKNDIDYKKSLSYIAKKREERIVSVKAKSIPGLFSAARQGDFVYGIAPILLGDLTSTPFCAIHPDVIPVDIDTSHGDFVSVDPDFMDSNDYKREIIGMLTRSERIPFSSLHCFNSLFFSFSRVSVVSKIYICIDNVSNLSNPKDLDFVFYDSAGSKILKPVRIEIGEISLILSETKSMKKRKRKRLKMAKQGNAEWHCISFVPYLTNIIACDVISRESYIGRVWSGFHGIRFVSPQKDPSLSFIEDTTVAQREEEEERIVISPMRQVMKDHFYRNGASMGMFCALGAAEQRILSGISVDSVFPLSFKFSQDKWIHRLELFTQNSTQAPRDIDLVITEVSPISSKRKVVILKYRLDKPSSSLYHEDIYHIPLDSCPIEKCDIIGVNSWCGDSILSFFKIKFVEHTKVQRGSSRDKYLTKIWERQLQFLNQQYDNLWK</sequence>
<evidence type="ECO:0000313" key="2">
    <source>
        <dbReference type="Proteomes" id="UP001057375"/>
    </source>
</evidence>
<comment type="caution">
    <text evidence="1">The sequence shown here is derived from an EMBL/GenBank/DDBJ whole genome shotgun (WGS) entry which is preliminary data.</text>
</comment>
<reference evidence="1" key="1">
    <citation type="submission" date="2022-03" db="EMBL/GenBank/DDBJ databases">
        <title>Draft genome sequence of Aduncisulcus paluster, a free-living microaerophilic Fornicata.</title>
        <authorList>
            <person name="Yuyama I."/>
            <person name="Kume K."/>
            <person name="Tamura T."/>
            <person name="Inagaki Y."/>
            <person name="Hashimoto T."/>
        </authorList>
    </citation>
    <scope>NUCLEOTIDE SEQUENCE</scope>
    <source>
        <strain evidence="1">NY0171</strain>
    </source>
</reference>
<accession>A0ABQ5KPU5</accession>
<dbReference type="Proteomes" id="UP001057375">
    <property type="component" value="Unassembled WGS sequence"/>
</dbReference>
<organism evidence="1 2">
    <name type="scientific">Aduncisulcus paluster</name>
    <dbReference type="NCBI Taxonomy" id="2918883"/>
    <lineage>
        <taxon>Eukaryota</taxon>
        <taxon>Metamonada</taxon>
        <taxon>Carpediemonas-like organisms</taxon>
        <taxon>Aduncisulcus</taxon>
    </lineage>
</organism>
<dbReference type="EMBL" id="BQXS01010821">
    <property type="protein sequence ID" value="GKT34502.1"/>
    <property type="molecule type" value="Genomic_DNA"/>
</dbReference>